<reference evidence="1" key="1">
    <citation type="journal article" date="2020" name="mSystems">
        <title>Genome- and Community-Level Interaction Insights into Carbon Utilization and Element Cycling Functions of Hydrothermarchaeota in Hydrothermal Sediment.</title>
        <authorList>
            <person name="Zhou Z."/>
            <person name="Liu Y."/>
            <person name="Xu W."/>
            <person name="Pan J."/>
            <person name="Luo Z.H."/>
            <person name="Li M."/>
        </authorList>
    </citation>
    <scope>NUCLEOTIDE SEQUENCE [LARGE SCALE GENOMIC DNA]</scope>
    <source>
        <strain evidence="1">SpSt-618</strain>
    </source>
</reference>
<organism evidence="1">
    <name type="scientific">Ignisphaera aggregans</name>
    <dbReference type="NCBI Taxonomy" id="334771"/>
    <lineage>
        <taxon>Archaea</taxon>
        <taxon>Thermoproteota</taxon>
        <taxon>Thermoprotei</taxon>
        <taxon>Desulfurococcales</taxon>
        <taxon>Desulfurococcaceae</taxon>
        <taxon>Ignisphaera</taxon>
    </lineage>
</organism>
<evidence type="ECO:0000313" key="1">
    <source>
        <dbReference type="EMBL" id="HGN37431.1"/>
    </source>
</evidence>
<evidence type="ECO:0008006" key="2">
    <source>
        <dbReference type="Google" id="ProtNLM"/>
    </source>
</evidence>
<sequence>MLSSIRLVNVERIPLSLYCIGSLAMLLNFIECPINCDRCPWESNINRRSARLLHFDVQNVIDLANRYKIDVIFLHGAEPYMYVKHDMVRKIKDETTATVGIKVNPLIAKDFSGFETFIDSIDVVVFEVVSSRDVDIQVSLLSQMLCNSLIKSKHIEIVVVAECNRDLNGLLIEVASIVRGNNIPINVVFSSGEYSSLDVDKINRIRKEHPLVQAPVADMVELASTLCPGCRNIVVVRRSGIVYRVNVDELGRCRVCKYKLVNTKIKKPVKLPLDIPLA</sequence>
<proteinExistence type="predicted"/>
<accession>A0A7J3I9Y2</accession>
<comment type="caution">
    <text evidence="1">The sequence shown here is derived from an EMBL/GenBank/DDBJ whole genome shotgun (WGS) entry which is preliminary data.</text>
</comment>
<gene>
    <name evidence="1" type="ORF">ENT87_07805</name>
</gene>
<dbReference type="AlphaFoldDB" id="A0A7J3I9Y2"/>
<dbReference type="EMBL" id="DTAI01000232">
    <property type="protein sequence ID" value="HGN37431.1"/>
    <property type="molecule type" value="Genomic_DNA"/>
</dbReference>
<name>A0A7J3I9Y2_9CREN</name>
<protein>
    <recommendedName>
        <fullName evidence="2">Radical SAM protein</fullName>
    </recommendedName>
</protein>